<dbReference type="Proteomes" id="UP000246145">
    <property type="component" value="Unassembled WGS sequence"/>
</dbReference>
<organism evidence="2 3">
    <name type="scientific">Pusillimonas noertemannii</name>
    <dbReference type="NCBI Taxonomy" id="305977"/>
    <lineage>
        <taxon>Bacteria</taxon>
        <taxon>Pseudomonadati</taxon>
        <taxon>Pseudomonadota</taxon>
        <taxon>Betaproteobacteria</taxon>
        <taxon>Burkholderiales</taxon>
        <taxon>Alcaligenaceae</taxon>
        <taxon>Pusillimonas</taxon>
    </lineage>
</organism>
<feature type="compositionally biased region" description="Basic and acidic residues" evidence="1">
    <location>
        <begin position="1"/>
        <end position="21"/>
    </location>
</feature>
<evidence type="ECO:0000313" key="2">
    <source>
        <dbReference type="EMBL" id="PVY68512.1"/>
    </source>
</evidence>
<dbReference type="AlphaFoldDB" id="A0A2U1CRI1"/>
<name>A0A2U1CRI1_9BURK</name>
<protein>
    <submittedName>
        <fullName evidence="2">Uncharacterized protein</fullName>
    </submittedName>
</protein>
<dbReference type="RefSeq" id="WP_116517609.1">
    <property type="nucleotide sequence ID" value="NZ_JACCEX010000001.1"/>
</dbReference>
<evidence type="ECO:0000256" key="1">
    <source>
        <dbReference type="SAM" id="MobiDB-lite"/>
    </source>
</evidence>
<comment type="caution">
    <text evidence="2">The sequence shown here is derived from an EMBL/GenBank/DDBJ whole genome shotgun (WGS) entry which is preliminary data.</text>
</comment>
<keyword evidence="3" id="KW-1185">Reference proteome</keyword>
<evidence type="ECO:0000313" key="3">
    <source>
        <dbReference type="Proteomes" id="UP000246145"/>
    </source>
</evidence>
<gene>
    <name evidence="2" type="ORF">C7440_0914</name>
</gene>
<dbReference type="EMBL" id="QEKO01000001">
    <property type="protein sequence ID" value="PVY68512.1"/>
    <property type="molecule type" value="Genomic_DNA"/>
</dbReference>
<feature type="region of interest" description="Disordered" evidence="1">
    <location>
        <begin position="1"/>
        <end position="69"/>
    </location>
</feature>
<reference evidence="2 3" key="1">
    <citation type="submission" date="2018-04" db="EMBL/GenBank/DDBJ databases">
        <title>Genomic Encyclopedia of Type Strains, Phase IV (KMG-IV): sequencing the most valuable type-strain genomes for metagenomic binning, comparative biology and taxonomic classification.</title>
        <authorList>
            <person name="Goeker M."/>
        </authorList>
    </citation>
    <scope>NUCLEOTIDE SEQUENCE [LARGE SCALE GENOMIC DNA]</scope>
    <source>
        <strain evidence="2 3">DSM 10065</strain>
    </source>
</reference>
<accession>A0A2U1CRI1</accession>
<sequence>MNDSDNKPDKDTPFPTKDDHPASPSVATPSEGKDKKKSEEELLDQGLDETFPASDPVSIGTEKPKKKSS</sequence>
<proteinExistence type="predicted"/>
<feature type="compositionally biased region" description="Basic and acidic residues" evidence="1">
    <location>
        <begin position="31"/>
        <end position="40"/>
    </location>
</feature>